<comment type="caution">
    <text evidence="1">The sequence shown here is derived from an EMBL/GenBank/DDBJ whole genome shotgun (WGS) entry which is preliminary data.</text>
</comment>
<gene>
    <name evidence="1" type="ORF">FEF65_03400</name>
</gene>
<dbReference type="Gene3D" id="3.40.30.10">
    <property type="entry name" value="Glutaredoxin"/>
    <property type="match status" value="1"/>
</dbReference>
<dbReference type="OrthoDB" id="9800597at2"/>
<proteinExistence type="predicted"/>
<organism evidence="1 2">
    <name type="scientific">Mariprofundus erugo</name>
    <dbReference type="NCBI Taxonomy" id="2528639"/>
    <lineage>
        <taxon>Bacteria</taxon>
        <taxon>Pseudomonadati</taxon>
        <taxon>Pseudomonadota</taxon>
        <taxon>Candidatius Mariprofundia</taxon>
        <taxon>Mariprofundales</taxon>
        <taxon>Mariprofundaceae</taxon>
        <taxon>Mariprofundus</taxon>
    </lineage>
</organism>
<name>A0A5R9GUZ6_9PROT</name>
<protein>
    <submittedName>
        <fullName evidence="1">Ferredoxin</fullName>
    </submittedName>
</protein>
<dbReference type="RefSeq" id="WP_138238374.1">
    <property type="nucleotide sequence ID" value="NZ_VBRY01000002.1"/>
</dbReference>
<accession>A0A5R9GUZ6</accession>
<dbReference type="InterPro" id="IPR036249">
    <property type="entry name" value="Thioredoxin-like_sf"/>
</dbReference>
<dbReference type="SUPFAM" id="SSF52833">
    <property type="entry name" value="Thioredoxin-like"/>
    <property type="match status" value="1"/>
</dbReference>
<keyword evidence="2" id="KW-1185">Reference proteome</keyword>
<dbReference type="CDD" id="cd02980">
    <property type="entry name" value="TRX_Fd_family"/>
    <property type="match status" value="1"/>
</dbReference>
<dbReference type="EMBL" id="VBRY01000002">
    <property type="protein sequence ID" value="TLS68755.1"/>
    <property type="molecule type" value="Genomic_DNA"/>
</dbReference>
<evidence type="ECO:0000313" key="2">
    <source>
        <dbReference type="Proteomes" id="UP000306585"/>
    </source>
</evidence>
<evidence type="ECO:0000313" key="1">
    <source>
        <dbReference type="EMBL" id="TLS68755.1"/>
    </source>
</evidence>
<dbReference type="Proteomes" id="UP000306585">
    <property type="component" value="Unassembled WGS sequence"/>
</dbReference>
<reference evidence="1 2" key="1">
    <citation type="journal article" date="2019" name="Appl. Environ. Microbiol.">
        <title>Environmental Evidence and Genomic Insight of Iron-oxidizing Bacteria Preference Towards More Corrosion Resistant Stainless Steel at Higher Salinities.</title>
        <authorList>
            <person name="Garrison C.E."/>
            <person name="Price K.A."/>
            <person name="Field E.K."/>
        </authorList>
    </citation>
    <scope>NUCLEOTIDE SEQUENCE [LARGE SCALE GENOMIC DNA]</scope>
    <source>
        <strain evidence="1 2">P3</strain>
    </source>
</reference>
<sequence length="109" mass="11998">MKKPVMPPYRRHAILCCGKSCGENLPLLNYLKKKVADAGLVMGDPDSVRVNRAGCLGICSDGPIMVVHPEGVWYCNLDEAGIDRIVEEHFRQGKVVESLAFYQANPPAE</sequence>
<dbReference type="AlphaFoldDB" id="A0A5R9GUZ6"/>